<dbReference type="SUPFAM" id="SSF89733">
    <property type="entry name" value="L-sulfolactate dehydrogenase-like"/>
    <property type="match status" value="1"/>
</dbReference>
<evidence type="ECO:0000313" key="3">
    <source>
        <dbReference type="EMBL" id="RKX66596.1"/>
    </source>
</evidence>
<dbReference type="Gene3D" id="1.10.1530.10">
    <property type="match status" value="1"/>
</dbReference>
<dbReference type="AlphaFoldDB" id="A0A660S8V2"/>
<keyword evidence="2" id="KW-0560">Oxidoreductase</keyword>
<name>A0A660S8V2_UNCT6</name>
<dbReference type="GO" id="GO:0016491">
    <property type="term" value="F:oxidoreductase activity"/>
    <property type="evidence" value="ECO:0007669"/>
    <property type="project" value="UniProtKB-KW"/>
</dbReference>
<dbReference type="Gene3D" id="3.30.1370.60">
    <property type="entry name" value="Hypothetical oxidoreductase yiak, domain 2"/>
    <property type="match status" value="1"/>
</dbReference>
<comment type="similarity">
    <text evidence="1">Belongs to the LDH2/MDH2 oxidoreductase family.</text>
</comment>
<dbReference type="Proteomes" id="UP000282321">
    <property type="component" value="Unassembled WGS sequence"/>
</dbReference>
<reference evidence="3 4" key="1">
    <citation type="submission" date="2018-06" db="EMBL/GenBank/DDBJ databases">
        <title>Extensive metabolic versatility and redundancy in microbially diverse, dynamic hydrothermal sediments.</title>
        <authorList>
            <person name="Dombrowski N."/>
            <person name="Teske A."/>
            <person name="Baker B.J."/>
        </authorList>
    </citation>
    <scope>NUCLEOTIDE SEQUENCE [LARGE SCALE GENOMIC DNA]</scope>
    <source>
        <strain evidence="3">B35_G9</strain>
    </source>
</reference>
<dbReference type="InterPro" id="IPR036111">
    <property type="entry name" value="Mal/L-sulfo/L-lacto_DH-like_sf"/>
</dbReference>
<evidence type="ECO:0000313" key="4">
    <source>
        <dbReference type="Proteomes" id="UP000282321"/>
    </source>
</evidence>
<evidence type="ECO:0000256" key="1">
    <source>
        <dbReference type="ARBA" id="ARBA00006056"/>
    </source>
</evidence>
<dbReference type="Pfam" id="PF02615">
    <property type="entry name" value="Ldh_2"/>
    <property type="match status" value="1"/>
</dbReference>
<dbReference type="InterPro" id="IPR043144">
    <property type="entry name" value="Mal/L-sulf/L-lact_DH-like_ah"/>
</dbReference>
<dbReference type="InterPro" id="IPR003767">
    <property type="entry name" value="Malate/L-lactate_DH-like"/>
</dbReference>
<evidence type="ECO:0000256" key="2">
    <source>
        <dbReference type="ARBA" id="ARBA00023002"/>
    </source>
</evidence>
<dbReference type="PANTHER" id="PTHR11091:SF0">
    <property type="entry name" value="MALATE DEHYDROGENASE"/>
    <property type="match status" value="1"/>
</dbReference>
<organism evidence="3 4">
    <name type="scientific">candidate division TA06 bacterium</name>
    <dbReference type="NCBI Taxonomy" id="2250710"/>
    <lineage>
        <taxon>Bacteria</taxon>
        <taxon>Bacteria division TA06</taxon>
    </lineage>
</organism>
<proteinExistence type="inferred from homology"/>
<gene>
    <name evidence="3" type="ORF">DRP44_03765</name>
</gene>
<comment type="caution">
    <text evidence="3">The sequence shown here is derived from an EMBL/GenBank/DDBJ whole genome shotgun (WGS) entry which is preliminary data.</text>
</comment>
<dbReference type="PANTHER" id="PTHR11091">
    <property type="entry name" value="OXIDOREDUCTASE-RELATED"/>
    <property type="match status" value="1"/>
</dbReference>
<dbReference type="EMBL" id="QNBC01000038">
    <property type="protein sequence ID" value="RKX66596.1"/>
    <property type="molecule type" value="Genomic_DNA"/>
</dbReference>
<sequence>MKVSYIDYKKIKAFMKEGFIKAGVPKEDAEISAEVLITSDLRGIDSHGVGRFKMYIDRIKDGIQLPVTNWKIIKETPTTLLVDGGNGMGHVVSYHVMELIIEKAKKYGMGSAAITNSTHFGIDGYYPLMAVKEDMVGFAFTNARPSIAPTFGVEPMIGTNPISMAAPTDEDCPFCIDGATSISQRGKIEQLEREEKETPEGWAIDENGKPYTNTSKLLIDLVKRKAALLPLGGVGEILGGHKGYGLAVMVEILSSAFAGGPFGKSLLGYDEKGNKIPYGLGHFFMVINIENFIPVDVFKRTTGEIVRTLRNSKKAPGHNRIYVAGEKECDKIRERKEKGIPINENLKIILKGLKGDLGISVDLGI</sequence>
<protein>
    <submittedName>
        <fullName evidence="3">Ldh family oxidoreductase</fullName>
    </submittedName>
</protein>
<dbReference type="InterPro" id="IPR043143">
    <property type="entry name" value="Mal/L-sulf/L-lact_DH-like_NADP"/>
</dbReference>
<accession>A0A660S8V2</accession>